<keyword evidence="3" id="KW-1185">Reference proteome</keyword>
<name>A0A0M2URM1_9BACT</name>
<evidence type="ECO:0000313" key="3">
    <source>
        <dbReference type="Proteomes" id="UP000034954"/>
    </source>
</evidence>
<dbReference type="EMBL" id="LAQJ01000264">
    <property type="protein sequence ID" value="KKO18517.1"/>
    <property type="molecule type" value="Genomic_DNA"/>
</dbReference>
<accession>A0A0M2URM1</accession>
<gene>
    <name evidence="2" type="ORF">BROFUL_02787</name>
</gene>
<proteinExistence type="predicted"/>
<evidence type="ECO:0000256" key="1">
    <source>
        <dbReference type="SAM" id="MobiDB-lite"/>
    </source>
</evidence>
<dbReference type="AlphaFoldDB" id="A0A0M2URM1"/>
<sequence length="500" mass="54136">MGKGNALSSTTNLTGAIREAACRPALLSYVRERRCVLFVGAGLSRAAGYPGWRELMETVVQKTIEAAATGSEGSELTALLTTGKYAELADQCREILGRSRFAALLRAELAKPVSPPEVTHLPIVQTPYAAIVTTNFDTLLEDAYALWSNEGVPKCPTGAQLGRHGTLLLDNAFFILKAHGTIHDAASLVFTSEDYRAIIHANPAFQSMMAAILLSHAVIFIGYSLNDVNFRLLLENQLSVFGTQAPPRYALMEGVGPLESQILRRTAGIEVISYPRGEHGNVAAFLSALASATHVKSACYAPHATVIRKRTPLPALRLAIRPREAMLDVEWFETTTDDLEGVRVSLDRRVMGSTTSLPWAEMFKAASGPTISSSPAIIHKIGSLIERPFQGLGIPLAVDGDPRLVMLDIPHELAAIPWEWMQVHGRPLCMQAPLCRTVPGFNDASRGRPFFHSPLRVLLIGDALAESRQTRHPLPGTRMKPGKSANSSARPRSPTGSPCC</sequence>
<dbReference type="Proteomes" id="UP000034954">
    <property type="component" value="Unassembled WGS sequence"/>
</dbReference>
<protein>
    <submittedName>
        <fullName evidence="2">Uncharacterized protein</fullName>
    </submittedName>
</protein>
<dbReference type="Pfam" id="PF13289">
    <property type="entry name" value="SIR2_2"/>
    <property type="match status" value="1"/>
</dbReference>
<reference evidence="2 3" key="1">
    <citation type="journal article" date="2013" name="BMC Microbiol.">
        <title>Identification of the type II cytochrome c maturation pathway in anammox bacteria by comparative genomics.</title>
        <authorList>
            <person name="Ferousi C."/>
            <person name="Speth D.R."/>
            <person name="Reimann J."/>
            <person name="Op den Camp H.J."/>
            <person name="Allen J.W."/>
            <person name="Keltjens J.T."/>
            <person name="Jetten M.S."/>
        </authorList>
    </citation>
    <scope>NUCLEOTIDE SEQUENCE [LARGE SCALE GENOMIC DNA]</scope>
    <source>
        <strain evidence="2">RU1</strain>
    </source>
</reference>
<dbReference type="InterPro" id="IPR029035">
    <property type="entry name" value="DHS-like_NAD/FAD-binding_dom"/>
</dbReference>
<feature type="compositionally biased region" description="Polar residues" evidence="1">
    <location>
        <begin position="484"/>
        <end position="500"/>
    </location>
</feature>
<feature type="region of interest" description="Disordered" evidence="1">
    <location>
        <begin position="469"/>
        <end position="500"/>
    </location>
</feature>
<dbReference type="SUPFAM" id="SSF52467">
    <property type="entry name" value="DHS-like NAD/FAD-binding domain"/>
    <property type="match status" value="1"/>
</dbReference>
<comment type="caution">
    <text evidence="2">The sequence shown here is derived from an EMBL/GenBank/DDBJ whole genome shotgun (WGS) entry which is preliminary data.</text>
</comment>
<evidence type="ECO:0000313" key="2">
    <source>
        <dbReference type="EMBL" id="KKO18517.1"/>
    </source>
</evidence>
<organism evidence="2 3">
    <name type="scientific">Candidatus Brocadia fulgida</name>
    <dbReference type="NCBI Taxonomy" id="380242"/>
    <lineage>
        <taxon>Bacteria</taxon>
        <taxon>Pseudomonadati</taxon>
        <taxon>Planctomycetota</taxon>
        <taxon>Candidatus Brocadiia</taxon>
        <taxon>Candidatus Brocadiales</taxon>
        <taxon>Candidatus Brocadiaceae</taxon>
        <taxon>Candidatus Brocadia</taxon>
    </lineage>
</organism>